<dbReference type="UniPathway" id="UPA00109">
    <property type="reaction ID" value="UER00183"/>
</dbReference>
<evidence type="ECO:0000313" key="7">
    <source>
        <dbReference type="Proteomes" id="UP000001519"/>
    </source>
</evidence>
<reference evidence="6 7" key="2">
    <citation type="journal article" date="2012" name="Nature">
        <title>Insights into hominid evolution from the gorilla genome sequence.</title>
        <authorList>
            <person name="Scally A."/>
            <person name="Dutheil J.Y."/>
            <person name="Hillier L.W."/>
            <person name="Jordan G.E."/>
            <person name="Goodhead I."/>
            <person name="Herrero J."/>
            <person name="Hobolth A."/>
            <person name="Lappalainen T."/>
            <person name="Mailund T."/>
            <person name="Marques-Bonet T."/>
            <person name="McCarthy S."/>
            <person name="Montgomery S.H."/>
            <person name="Schwalie P.C."/>
            <person name="Tang Y.A."/>
            <person name="Ward M.C."/>
            <person name="Xue Y."/>
            <person name="Yngvadottir B."/>
            <person name="Alkan C."/>
            <person name="Andersen L.N."/>
            <person name="Ayub Q."/>
            <person name="Ball E.V."/>
            <person name="Beal K."/>
            <person name="Bradley B.J."/>
            <person name="Chen Y."/>
            <person name="Clee C.M."/>
            <person name="Fitzgerald S."/>
            <person name="Graves T.A."/>
            <person name="Gu Y."/>
            <person name="Heath P."/>
            <person name="Heger A."/>
            <person name="Karakoc E."/>
            <person name="Kolb-Kokocinski A."/>
            <person name="Laird G.K."/>
            <person name="Lunter G."/>
            <person name="Meader S."/>
            <person name="Mort M."/>
            <person name="Mullikin J.C."/>
            <person name="Munch K."/>
            <person name="O'Connor T.D."/>
            <person name="Phillips A.D."/>
            <person name="Prado-Martinez J."/>
            <person name="Rogers A.S."/>
            <person name="Sajjadian S."/>
            <person name="Schmidt D."/>
            <person name="Shaw K."/>
            <person name="Simpson J.T."/>
            <person name="Stenson P.D."/>
            <person name="Turner D.J."/>
            <person name="Vigilant L."/>
            <person name="Vilella A.J."/>
            <person name="Whitener W."/>
            <person name="Zhu B."/>
            <person name="Cooper D.N."/>
            <person name="de Jong P."/>
            <person name="Dermitzakis E.T."/>
            <person name="Eichler E.E."/>
            <person name="Flicek P."/>
            <person name="Goldman N."/>
            <person name="Mundy N.I."/>
            <person name="Ning Z."/>
            <person name="Odom D.T."/>
            <person name="Ponting C.P."/>
            <person name="Quail M.A."/>
            <person name="Ryder O.A."/>
            <person name="Searle S.M."/>
            <person name="Warren W.C."/>
            <person name="Wilson R.K."/>
            <person name="Schierup M.H."/>
            <person name="Rogers J."/>
            <person name="Tyler-Smith C."/>
            <person name="Durbin R."/>
        </authorList>
    </citation>
    <scope>NUCLEOTIDE SEQUENCE [LARGE SCALE GENOMIC DNA]</scope>
</reference>
<dbReference type="PANTHER" id="PTHR11627">
    <property type="entry name" value="FRUCTOSE-BISPHOSPHATE ALDOLASE"/>
    <property type="match status" value="1"/>
</dbReference>
<dbReference type="GO" id="GO:0005829">
    <property type="term" value="C:cytosol"/>
    <property type="evidence" value="ECO:0000318"/>
    <property type="project" value="GO_Central"/>
</dbReference>
<reference evidence="6" key="4">
    <citation type="submission" date="2025-09" db="UniProtKB">
        <authorList>
            <consortium name="Ensembl"/>
        </authorList>
    </citation>
    <scope>IDENTIFICATION</scope>
</reference>
<reference evidence="7" key="1">
    <citation type="submission" date="2011-05" db="EMBL/GenBank/DDBJ databases">
        <title>Insights into the evolution of the great apes provided by the gorilla genome.</title>
        <authorList>
            <person name="Scally A."/>
        </authorList>
    </citation>
    <scope>NUCLEOTIDE SEQUENCE [LARGE SCALE GENOMIC DNA]</scope>
</reference>
<sequence length="318" mass="34870">MPYQYPLLTPEQKELSDITHRIIALGKGIPAADESTGSTAKWLKSIGTENTEENRCFYCQLWLTADNRVNPCIKGVILFHETLYQKADDGRPFPQVIKSKGNVVSIKVDKGVVPLERANGETTTQGLDGLSERCAPYKKDGAHFAKWHHVLKIGKHTPSALAIIENCVNVLAHYASICQQNGIVLIYCQYVTEKVWLLYKALSDHGIYLEGTLLKSNMVTPGHACIQKFSHEEIAMATVTMLHCTVPPTVPGITFLSGGQSKEVSINLNAINKCPLLKPWGLTFSYTLANSHACQGKYTPSGQAGAAASESLFIFNHA</sequence>
<evidence type="ECO:0000313" key="6">
    <source>
        <dbReference type="Ensembl" id="ENSGGOP00000040974.1"/>
    </source>
</evidence>
<dbReference type="NCBIfam" id="NF033379">
    <property type="entry name" value="FrucBisAld_I"/>
    <property type="match status" value="1"/>
</dbReference>
<dbReference type="GO" id="GO:0004332">
    <property type="term" value="F:fructose-bisphosphate aldolase activity"/>
    <property type="evidence" value="ECO:0000318"/>
    <property type="project" value="GO_Central"/>
</dbReference>
<dbReference type="GO" id="GO:0030388">
    <property type="term" value="P:fructose 1,6-bisphosphate metabolic process"/>
    <property type="evidence" value="ECO:0000318"/>
    <property type="project" value="GO_Central"/>
</dbReference>
<comment type="similarity">
    <text evidence="2">Belongs to the class I fructose-bisphosphate aldolase family.</text>
</comment>
<dbReference type="Ensembl" id="ENSGGOT00000066921.1">
    <property type="protein sequence ID" value="ENSGGOP00000040974.1"/>
    <property type="gene ID" value="ENSGGOG00000040468.1"/>
</dbReference>
<evidence type="ECO:0000256" key="2">
    <source>
        <dbReference type="ARBA" id="ARBA00010387"/>
    </source>
</evidence>
<accession>A0A2I2Z154</accession>
<dbReference type="InterPro" id="IPR013785">
    <property type="entry name" value="Aldolase_TIM"/>
</dbReference>
<dbReference type="OMA" id="CKPWAMS"/>
<dbReference type="InterPro" id="IPR000741">
    <property type="entry name" value="FBA_I"/>
</dbReference>
<dbReference type="InParanoid" id="A0A2I2Z154"/>
<dbReference type="EC" id="4.1.2.13" evidence="3"/>
<dbReference type="SUPFAM" id="SSF51569">
    <property type="entry name" value="Aldolase"/>
    <property type="match status" value="1"/>
</dbReference>
<evidence type="ECO:0000256" key="4">
    <source>
        <dbReference type="ARBA" id="ARBA00023152"/>
    </source>
</evidence>
<dbReference type="EMBL" id="CABD030021458">
    <property type="status" value="NOT_ANNOTATED_CDS"/>
    <property type="molecule type" value="Genomic_DNA"/>
</dbReference>
<proteinExistence type="inferred from homology"/>
<dbReference type="GO" id="GO:0006096">
    <property type="term" value="P:glycolytic process"/>
    <property type="evidence" value="ECO:0000318"/>
    <property type="project" value="GO_Central"/>
</dbReference>
<dbReference type="Pfam" id="PF00274">
    <property type="entry name" value="Glycolytic"/>
    <property type="match status" value="1"/>
</dbReference>
<dbReference type="Gene3D" id="3.20.20.70">
    <property type="entry name" value="Aldolase class I"/>
    <property type="match status" value="1"/>
</dbReference>
<evidence type="ECO:0000256" key="1">
    <source>
        <dbReference type="ARBA" id="ARBA00004714"/>
    </source>
</evidence>
<dbReference type="STRING" id="9593.ENSGGOP00000040974"/>
<evidence type="ECO:0000256" key="5">
    <source>
        <dbReference type="ARBA" id="ARBA00023239"/>
    </source>
</evidence>
<reference evidence="6" key="3">
    <citation type="submission" date="2025-08" db="UniProtKB">
        <authorList>
            <consortium name="Ensembl"/>
        </authorList>
    </citation>
    <scope>IDENTIFICATION</scope>
</reference>
<keyword evidence="4" id="KW-0324">Glycolysis</keyword>
<comment type="pathway">
    <text evidence="1">Carbohydrate degradation; glycolysis; D-glyceraldehyde 3-phosphate and glycerone phosphate from D-glucose: step 4/4.</text>
</comment>
<dbReference type="Proteomes" id="UP000001519">
    <property type="component" value="Chromosome 3"/>
</dbReference>
<dbReference type="GeneTree" id="ENSGT00950000182987"/>
<name>A0A2I2Z154_GORGO</name>
<evidence type="ECO:0000256" key="3">
    <source>
        <dbReference type="ARBA" id="ARBA00013068"/>
    </source>
</evidence>
<protein>
    <recommendedName>
        <fullName evidence="3">fructose-bisphosphate aldolase</fullName>
        <ecNumber evidence="3">4.1.2.13</ecNumber>
    </recommendedName>
</protein>
<dbReference type="AlphaFoldDB" id="A0A2I2Z154"/>
<keyword evidence="5" id="KW-0456">Lyase</keyword>
<dbReference type="Bgee" id="ENSGGOG00000040468">
    <property type="expression patterns" value="Expressed in heart"/>
</dbReference>
<keyword evidence="7" id="KW-1185">Reference proteome</keyword>
<organism evidence="6 7">
    <name type="scientific">Gorilla gorilla gorilla</name>
    <name type="common">Western lowland gorilla</name>
    <dbReference type="NCBI Taxonomy" id="9595"/>
    <lineage>
        <taxon>Eukaryota</taxon>
        <taxon>Metazoa</taxon>
        <taxon>Chordata</taxon>
        <taxon>Craniata</taxon>
        <taxon>Vertebrata</taxon>
        <taxon>Euteleostomi</taxon>
        <taxon>Mammalia</taxon>
        <taxon>Eutheria</taxon>
        <taxon>Euarchontoglires</taxon>
        <taxon>Primates</taxon>
        <taxon>Haplorrhini</taxon>
        <taxon>Catarrhini</taxon>
        <taxon>Hominidae</taxon>
        <taxon>Gorilla</taxon>
    </lineage>
</organism>